<organism evidence="3 4">
    <name type="scientific">Neurospora crassa (strain ATCC 24698 / 74-OR23-1A / CBS 708.71 / DSM 1257 / FGSC 987)</name>
    <dbReference type="NCBI Taxonomy" id="367110"/>
    <lineage>
        <taxon>Eukaryota</taxon>
        <taxon>Fungi</taxon>
        <taxon>Dikarya</taxon>
        <taxon>Ascomycota</taxon>
        <taxon>Pezizomycotina</taxon>
        <taxon>Sordariomycetes</taxon>
        <taxon>Sordariomycetidae</taxon>
        <taxon>Sordariales</taxon>
        <taxon>Sordariaceae</taxon>
        <taxon>Neurospora</taxon>
    </lineage>
</organism>
<dbReference type="RefSeq" id="XP_011393672.1">
    <property type="nucleotide sequence ID" value="XM_011395370.1"/>
</dbReference>
<reference evidence="3 4" key="1">
    <citation type="journal article" date="2003" name="Nature">
        <title>The genome sequence of the filamentous fungus Neurospora crassa.</title>
        <authorList>
            <person name="Galagan J.E."/>
            <person name="Calvo S.E."/>
            <person name="Borkovich K.A."/>
            <person name="Selker E.U."/>
            <person name="Read N.D."/>
            <person name="Jaffe D."/>
            <person name="FitzHugh W."/>
            <person name="Ma L.J."/>
            <person name="Smirnov S."/>
            <person name="Purcell S."/>
            <person name="Rehman B."/>
            <person name="Elkins T."/>
            <person name="Engels R."/>
            <person name="Wang S."/>
            <person name="Nielsen C.B."/>
            <person name="Butler J."/>
            <person name="Endrizzi M."/>
            <person name="Qui D."/>
            <person name="Ianakiev P."/>
            <person name="Bell-Pedersen D."/>
            <person name="Nelson M.A."/>
            <person name="Werner-Washburne M."/>
            <person name="Selitrennikoff C.P."/>
            <person name="Kinsey J.A."/>
            <person name="Braun E.L."/>
            <person name="Zelter A."/>
            <person name="Schulte U."/>
            <person name="Kothe G.O."/>
            <person name="Jedd G."/>
            <person name="Mewes W."/>
            <person name="Staben C."/>
            <person name="Marcotte E."/>
            <person name="Greenberg D."/>
            <person name="Roy A."/>
            <person name="Foley K."/>
            <person name="Naylor J."/>
            <person name="Stange-Thomann N."/>
            <person name="Barrett R."/>
            <person name="Gnerre S."/>
            <person name="Kamal M."/>
            <person name="Kamvysselis M."/>
            <person name="Mauceli E."/>
            <person name="Bielke C."/>
            <person name="Rudd S."/>
            <person name="Frishman D."/>
            <person name="Krystofova S."/>
            <person name="Rasmussen C."/>
            <person name="Metzenberg R.L."/>
            <person name="Perkins D.D."/>
            <person name="Kroken S."/>
            <person name="Cogoni C."/>
            <person name="Macino G."/>
            <person name="Catcheside D."/>
            <person name="Li W."/>
            <person name="Pratt R.J."/>
            <person name="Osmani S.A."/>
            <person name="DeSouza C.P."/>
            <person name="Glass L."/>
            <person name="Orbach M.J."/>
            <person name="Berglund J.A."/>
            <person name="Voelker R."/>
            <person name="Yarden O."/>
            <person name="Plamann M."/>
            <person name="Seiler S."/>
            <person name="Dunlap J."/>
            <person name="Radford A."/>
            <person name="Aramayo R."/>
            <person name="Natvig D.O."/>
            <person name="Alex L.A."/>
            <person name="Mannhaupt G."/>
            <person name="Ebbole D.J."/>
            <person name="Freitag M."/>
            <person name="Paulsen I."/>
            <person name="Sachs M.S."/>
            <person name="Lander E.S."/>
            <person name="Nusbaum C."/>
            <person name="Birren B."/>
        </authorList>
    </citation>
    <scope>NUCLEOTIDE SEQUENCE [LARGE SCALE GENOMIC DNA]</scope>
    <source>
        <strain evidence="4">ATCC 24698 / 74-OR23-1A / CBS 708.71 / DSM 1257 / FGSC 987</strain>
    </source>
</reference>
<dbReference type="KEGG" id="ncr:NCU16512"/>
<feature type="signal peptide" evidence="2">
    <location>
        <begin position="1"/>
        <end position="19"/>
    </location>
</feature>
<accession>V5IQV1</accession>
<keyword evidence="4" id="KW-1185">Reference proteome</keyword>
<keyword evidence="1" id="KW-0812">Transmembrane</keyword>
<evidence type="ECO:0000313" key="4">
    <source>
        <dbReference type="Proteomes" id="UP000001805"/>
    </source>
</evidence>
<dbReference type="AlphaFoldDB" id="V5IQV1"/>
<protein>
    <recommendedName>
        <fullName evidence="5">Secreted protein</fullName>
    </recommendedName>
</protein>
<dbReference type="InParanoid" id="V5IQV1"/>
<keyword evidence="1" id="KW-1133">Transmembrane helix</keyword>
<evidence type="ECO:0000256" key="2">
    <source>
        <dbReference type="SAM" id="SignalP"/>
    </source>
</evidence>
<evidence type="ECO:0008006" key="5">
    <source>
        <dbReference type="Google" id="ProtNLM"/>
    </source>
</evidence>
<dbReference type="EMBL" id="CM002237">
    <property type="protein sequence ID" value="ESA43501.1"/>
    <property type="molecule type" value="Genomic_DNA"/>
</dbReference>
<feature type="chain" id="PRO_5004737467" description="Secreted protein" evidence="2">
    <location>
        <begin position="20"/>
        <end position="139"/>
    </location>
</feature>
<sequence length="139" mass="15349">MMGGRHYSILVFLFSFVLGWIGKKTWVAGENCFSLHLDFLYFLVFSHLVMGCTTTSGWISSRRQPSSPAQRIMAPISFSCHITPSSSSHHHCTPSGIILEDTHFGASVSLGISSHEKGSQCSLGWIQVIQDTPSRLLFS</sequence>
<keyword evidence="1" id="KW-0472">Membrane</keyword>
<name>V5IQV1_NEUCR</name>
<evidence type="ECO:0000313" key="3">
    <source>
        <dbReference type="EMBL" id="ESA43501.1"/>
    </source>
</evidence>
<feature type="transmembrane region" description="Helical" evidence="1">
    <location>
        <begin position="39"/>
        <end position="59"/>
    </location>
</feature>
<gene>
    <name evidence="3" type="ORF">NCU16512</name>
</gene>
<dbReference type="Proteomes" id="UP000001805">
    <property type="component" value="Chromosome 6, Linkage Group II"/>
</dbReference>
<dbReference type="VEuPathDB" id="FungiDB:NCU16512"/>
<evidence type="ECO:0000256" key="1">
    <source>
        <dbReference type="SAM" id="Phobius"/>
    </source>
</evidence>
<keyword evidence="2" id="KW-0732">Signal</keyword>
<proteinExistence type="predicted"/>
<dbReference type="GeneID" id="23569510"/>